<dbReference type="Gene3D" id="3.10.100.10">
    <property type="entry name" value="Mannose-Binding Protein A, subunit A"/>
    <property type="match status" value="1"/>
</dbReference>
<dbReference type="OrthoDB" id="5965411at2759"/>
<keyword evidence="1" id="KW-0732">Signal</keyword>
<evidence type="ECO:0000313" key="3">
    <source>
        <dbReference type="EMBL" id="KAJ7326092.1"/>
    </source>
</evidence>
<gene>
    <name evidence="3" type="primary">CLEC17A_3</name>
    <name evidence="3" type="ORF">OS493_028350</name>
</gene>
<dbReference type="InterPro" id="IPR016187">
    <property type="entry name" value="CTDL_fold"/>
</dbReference>
<dbReference type="EMBL" id="MU827804">
    <property type="protein sequence ID" value="KAJ7326092.1"/>
    <property type="molecule type" value="Genomic_DNA"/>
</dbReference>
<dbReference type="InterPro" id="IPR016186">
    <property type="entry name" value="C-type_lectin-like/link_sf"/>
</dbReference>
<feature type="domain" description="C-type lectin" evidence="2">
    <location>
        <begin position="26"/>
        <end position="155"/>
    </location>
</feature>
<evidence type="ECO:0000256" key="1">
    <source>
        <dbReference type="SAM" id="SignalP"/>
    </source>
</evidence>
<evidence type="ECO:0000313" key="4">
    <source>
        <dbReference type="Proteomes" id="UP001163046"/>
    </source>
</evidence>
<sequence length="158" mass="18344">MKFFLIILTVLVANCYTECDKGWESFESKCFKFFDEEKSWKGAEESCEESDAHLVKIDSKKKNSFLLNTFMQIPFDKLTREAWIGLTDKENEGEFVWTDGTSPTYVNWAEEQPNDQNNEQDCGEIVNGVFWPGGLSQKGLWNDYQCGQNLTYICEKKQ</sequence>
<keyword evidence="4" id="KW-1185">Reference proteome</keyword>
<dbReference type="PROSITE" id="PS50041">
    <property type="entry name" value="C_TYPE_LECTIN_2"/>
    <property type="match status" value="1"/>
</dbReference>
<evidence type="ECO:0000259" key="2">
    <source>
        <dbReference type="PROSITE" id="PS50041"/>
    </source>
</evidence>
<dbReference type="SMART" id="SM00034">
    <property type="entry name" value="CLECT"/>
    <property type="match status" value="1"/>
</dbReference>
<accession>A0A9W9Y994</accession>
<comment type="caution">
    <text evidence="3">The sequence shown here is derived from an EMBL/GenBank/DDBJ whole genome shotgun (WGS) entry which is preliminary data.</text>
</comment>
<dbReference type="InterPro" id="IPR050111">
    <property type="entry name" value="C-type_lectin/snaclec_domain"/>
</dbReference>
<protein>
    <submittedName>
        <fullName evidence="3">C-type lectin domain 17, member A</fullName>
    </submittedName>
</protein>
<dbReference type="Pfam" id="PF00059">
    <property type="entry name" value="Lectin_C"/>
    <property type="match status" value="1"/>
</dbReference>
<dbReference type="InterPro" id="IPR001304">
    <property type="entry name" value="C-type_lectin-like"/>
</dbReference>
<dbReference type="PANTHER" id="PTHR22803">
    <property type="entry name" value="MANNOSE, PHOSPHOLIPASE, LECTIN RECEPTOR RELATED"/>
    <property type="match status" value="1"/>
</dbReference>
<dbReference type="AlphaFoldDB" id="A0A9W9Y994"/>
<proteinExistence type="predicted"/>
<organism evidence="3 4">
    <name type="scientific">Desmophyllum pertusum</name>
    <dbReference type="NCBI Taxonomy" id="174260"/>
    <lineage>
        <taxon>Eukaryota</taxon>
        <taxon>Metazoa</taxon>
        <taxon>Cnidaria</taxon>
        <taxon>Anthozoa</taxon>
        <taxon>Hexacorallia</taxon>
        <taxon>Scleractinia</taxon>
        <taxon>Caryophylliina</taxon>
        <taxon>Caryophylliidae</taxon>
        <taxon>Desmophyllum</taxon>
    </lineage>
</organism>
<dbReference type="Proteomes" id="UP001163046">
    <property type="component" value="Unassembled WGS sequence"/>
</dbReference>
<reference evidence="3" key="1">
    <citation type="submission" date="2023-01" db="EMBL/GenBank/DDBJ databases">
        <title>Genome assembly of the deep-sea coral Lophelia pertusa.</title>
        <authorList>
            <person name="Herrera S."/>
            <person name="Cordes E."/>
        </authorList>
    </citation>
    <scope>NUCLEOTIDE SEQUENCE</scope>
    <source>
        <strain evidence="3">USNM1676648</strain>
        <tissue evidence="3">Polyp</tissue>
    </source>
</reference>
<dbReference type="SUPFAM" id="SSF56436">
    <property type="entry name" value="C-type lectin-like"/>
    <property type="match status" value="1"/>
</dbReference>
<name>A0A9W9Y994_9CNID</name>
<feature type="signal peptide" evidence="1">
    <location>
        <begin position="1"/>
        <end position="19"/>
    </location>
</feature>
<feature type="chain" id="PRO_5040814913" evidence="1">
    <location>
        <begin position="20"/>
        <end position="158"/>
    </location>
</feature>